<proteinExistence type="predicted"/>
<sequence length="306" mass="35104">MNVRVIHRWTRPDIRDKTKTNSIELLLLDVENEIIQATIMRQLISFFGSKILVGKVYSIRNITVVDNLGPDKATPKPCRLKFEFSSKVQEITDTSISVHGYRFAKFEDIISRQSVNYSLHSVMSDVVGKLYEIGPIVETWHEHKCRTIKLEDIEGCQLSCTLWPPHTVQLPALISEQPNPNQSKIIVMQCVETKKFEGIVAQYFLCTPVNIFEERFQVKFIVADTTDEEAAFVVFDSQITQFINHTAAELLAKIEKAFIDKTFVFKIGIHDKYNVCNGSNSYTVLHMSDDVGLCEKWLAKYTELFK</sequence>
<evidence type="ECO:0000313" key="2">
    <source>
        <dbReference type="EMBL" id="KAK9733689.1"/>
    </source>
</evidence>
<reference evidence="2" key="1">
    <citation type="submission" date="2024-03" db="EMBL/GenBank/DDBJ databases">
        <title>WGS assembly of Saponaria officinalis var. Norfolk2.</title>
        <authorList>
            <person name="Jenkins J."/>
            <person name="Shu S."/>
            <person name="Grimwood J."/>
            <person name="Barry K."/>
            <person name="Goodstein D."/>
            <person name="Schmutz J."/>
            <person name="Leebens-Mack J."/>
            <person name="Osbourn A."/>
        </authorList>
    </citation>
    <scope>NUCLEOTIDE SEQUENCE [LARGE SCALE GENOMIC DNA]</scope>
    <source>
        <strain evidence="2">JIC</strain>
    </source>
</reference>
<dbReference type="InterPro" id="IPR003871">
    <property type="entry name" value="RFA1B/D_OB_1st"/>
</dbReference>
<dbReference type="Pfam" id="PF02721">
    <property type="entry name" value="DUF223"/>
    <property type="match status" value="1"/>
</dbReference>
<dbReference type="Gene3D" id="2.40.50.140">
    <property type="entry name" value="Nucleic acid-binding proteins"/>
    <property type="match status" value="2"/>
</dbReference>
<feature type="domain" description="Replication protein A 70 kDa DNA-binding subunit B/D first OB fold" evidence="1">
    <location>
        <begin position="2"/>
        <end position="89"/>
    </location>
</feature>
<dbReference type="PANTHER" id="PTHR47165">
    <property type="entry name" value="OS03G0429900 PROTEIN"/>
    <property type="match status" value="1"/>
</dbReference>
<name>A0AAW1LFX6_SAPOF</name>
<dbReference type="PANTHER" id="PTHR47165:SF4">
    <property type="entry name" value="OS03G0429900 PROTEIN"/>
    <property type="match status" value="1"/>
</dbReference>
<dbReference type="Proteomes" id="UP001443914">
    <property type="component" value="Unassembled WGS sequence"/>
</dbReference>
<evidence type="ECO:0000259" key="1">
    <source>
        <dbReference type="Pfam" id="PF02721"/>
    </source>
</evidence>
<evidence type="ECO:0000313" key="3">
    <source>
        <dbReference type="Proteomes" id="UP001443914"/>
    </source>
</evidence>
<organism evidence="2 3">
    <name type="scientific">Saponaria officinalis</name>
    <name type="common">Common soapwort</name>
    <name type="synonym">Lychnis saponaria</name>
    <dbReference type="NCBI Taxonomy" id="3572"/>
    <lineage>
        <taxon>Eukaryota</taxon>
        <taxon>Viridiplantae</taxon>
        <taxon>Streptophyta</taxon>
        <taxon>Embryophyta</taxon>
        <taxon>Tracheophyta</taxon>
        <taxon>Spermatophyta</taxon>
        <taxon>Magnoliopsida</taxon>
        <taxon>eudicotyledons</taxon>
        <taxon>Gunneridae</taxon>
        <taxon>Pentapetalae</taxon>
        <taxon>Caryophyllales</taxon>
        <taxon>Caryophyllaceae</taxon>
        <taxon>Caryophylleae</taxon>
        <taxon>Saponaria</taxon>
    </lineage>
</organism>
<dbReference type="EMBL" id="JBDFQZ010000004">
    <property type="protein sequence ID" value="KAK9733689.1"/>
    <property type="molecule type" value="Genomic_DNA"/>
</dbReference>
<feature type="non-terminal residue" evidence="2">
    <location>
        <position position="306"/>
    </location>
</feature>
<dbReference type="CDD" id="cd04480">
    <property type="entry name" value="RPA1_DBD_A_like"/>
    <property type="match status" value="1"/>
</dbReference>
<accession>A0AAW1LFX6</accession>
<dbReference type="InterPro" id="IPR012340">
    <property type="entry name" value="NA-bd_OB-fold"/>
</dbReference>
<comment type="caution">
    <text evidence="2">The sequence shown here is derived from an EMBL/GenBank/DDBJ whole genome shotgun (WGS) entry which is preliminary data.</text>
</comment>
<gene>
    <name evidence="2" type="ORF">RND81_04G084700</name>
</gene>
<dbReference type="AlphaFoldDB" id="A0AAW1LFX6"/>
<protein>
    <recommendedName>
        <fullName evidence="1">Replication protein A 70 kDa DNA-binding subunit B/D first OB fold domain-containing protein</fullName>
    </recommendedName>
</protein>
<dbReference type="SUPFAM" id="SSF50249">
    <property type="entry name" value="Nucleic acid-binding proteins"/>
    <property type="match status" value="3"/>
</dbReference>
<keyword evidence="3" id="KW-1185">Reference proteome</keyword>